<proteinExistence type="inferred from homology"/>
<keyword evidence="2" id="KW-0732">Signal</keyword>
<dbReference type="GO" id="GO:0051125">
    <property type="term" value="P:regulation of actin nucleation"/>
    <property type="evidence" value="ECO:0007669"/>
    <property type="project" value="TreeGrafter"/>
</dbReference>
<evidence type="ECO:0000256" key="2">
    <source>
        <dbReference type="SAM" id="SignalP"/>
    </source>
</evidence>
<keyword evidence="4" id="KW-1185">Reference proteome</keyword>
<dbReference type="EMBL" id="LGRX02025646">
    <property type="protein sequence ID" value="KAK3252031.1"/>
    <property type="molecule type" value="Genomic_DNA"/>
</dbReference>
<dbReference type="PANTHER" id="PTHR15691:SF6">
    <property type="entry name" value="WASH COMPLEX SUBUNIT 5"/>
    <property type="match status" value="1"/>
</dbReference>
<evidence type="ECO:0000313" key="3">
    <source>
        <dbReference type="EMBL" id="KAK3252031.1"/>
    </source>
</evidence>
<name>A0AAE0CBK3_9CHLO</name>
<protein>
    <submittedName>
        <fullName evidence="3">Uncharacterized protein</fullName>
    </submittedName>
</protein>
<sequence length="471" mass="53664">MQESGTAFAHILLLVSRGQALLAELFRLSDKVPPVFNPELEAKYAEVLFDFRYLKATEYYESKLESETRLLELDDEFRENNLPILERFFQLFEGIIRYYQDLMRFLEDLQEGMYIQQTFEGLLTDPEGKQLIVEAFYLHGALLQLLDLRIDPLVKERMVISFYRFKGATDIPNIDDVIKMCRATGHTAGQVKQTHGYPEQYFARFPLPVKVVRMVLGRIRLDDVYNQIRHYPNPEHRSTALAQQAAYLYILLYFVPDILHDETAVMREIVDKHYVDNWVIPFSLGHTVDLSVEWKPYQAAKLALDNVITPSLAKKLQFEHVARLPGLLTDLASFLTEGVLTEEFILCNHDQILGTLRNCNVAIQWLMLHRVLRTGTGWRVLRLPGDSGGVLYTGTSWRVMRTGTVAGSTHRDGGGGFYAPGQRRGFYAPGRLAGYARDRARVLRFGAGAILRTGTGRRVLCTGTGGGFYTP</sequence>
<dbReference type="InterPro" id="IPR019393">
    <property type="entry name" value="WASH_strumpellin"/>
</dbReference>
<dbReference type="GO" id="GO:0030041">
    <property type="term" value="P:actin filament polymerization"/>
    <property type="evidence" value="ECO:0007669"/>
    <property type="project" value="TreeGrafter"/>
</dbReference>
<dbReference type="AlphaFoldDB" id="A0AAE0CBK3"/>
<dbReference type="Proteomes" id="UP001190700">
    <property type="component" value="Unassembled WGS sequence"/>
</dbReference>
<dbReference type="GO" id="GO:0005768">
    <property type="term" value="C:endosome"/>
    <property type="evidence" value="ECO:0007669"/>
    <property type="project" value="TreeGrafter"/>
</dbReference>
<dbReference type="PANTHER" id="PTHR15691">
    <property type="entry name" value="WASH COMPLEX SUBUNIT 5"/>
    <property type="match status" value="1"/>
</dbReference>
<dbReference type="Pfam" id="PF10266">
    <property type="entry name" value="Strumpellin"/>
    <property type="match status" value="1"/>
</dbReference>
<feature type="chain" id="PRO_5042274102" evidence="2">
    <location>
        <begin position="24"/>
        <end position="471"/>
    </location>
</feature>
<dbReference type="GO" id="GO:0071203">
    <property type="term" value="C:WASH complex"/>
    <property type="evidence" value="ECO:0007669"/>
    <property type="project" value="InterPro"/>
</dbReference>
<gene>
    <name evidence="3" type="ORF">CYMTET_38655</name>
</gene>
<evidence type="ECO:0000313" key="4">
    <source>
        <dbReference type="Proteomes" id="UP001190700"/>
    </source>
</evidence>
<evidence type="ECO:0000256" key="1">
    <source>
        <dbReference type="ARBA" id="ARBA00006224"/>
    </source>
</evidence>
<organism evidence="3 4">
    <name type="scientific">Cymbomonas tetramitiformis</name>
    <dbReference type="NCBI Taxonomy" id="36881"/>
    <lineage>
        <taxon>Eukaryota</taxon>
        <taxon>Viridiplantae</taxon>
        <taxon>Chlorophyta</taxon>
        <taxon>Pyramimonadophyceae</taxon>
        <taxon>Pyramimonadales</taxon>
        <taxon>Pyramimonadaceae</taxon>
        <taxon>Cymbomonas</taxon>
    </lineage>
</organism>
<comment type="similarity">
    <text evidence="1">Belongs to the strumpellin family.</text>
</comment>
<dbReference type="GO" id="GO:0140285">
    <property type="term" value="P:endosome fission"/>
    <property type="evidence" value="ECO:0007669"/>
    <property type="project" value="TreeGrafter"/>
</dbReference>
<reference evidence="3 4" key="1">
    <citation type="journal article" date="2015" name="Genome Biol. Evol.">
        <title>Comparative Genomics of a Bacterivorous Green Alga Reveals Evolutionary Causalities and Consequences of Phago-Mixotrophic Mode of Nutrition.</title>
        <authorList>
            <person name="Burns J.A."/>
            <person name="Paasch A."/>
            <person name="Narechania A."/>
            <person name="Kim E."/>
        </authorList>
    </citation>
    <scope>NUCLEOTIDE SEQUENCE [LARGE SCALE GENOMIC DNA]</scope>
    <source>
        <strain evidence="3 4">PLY_AMNH</strain>
    </source>
</reference>
<comment type="caution">
    <text evidence="3">The sequence shown here is derived from an EMBL/GenBank/DDBJ whole genome shotgun (WGS) entry which is preliminary data.</text>
</comment>
<feature type="signal peptide" evidence="2">
    <location>
        <begin position="1"/>
        <end position="23"/>
    </location>
</feature>
<dbReference type="GO" id="GO:0007032">
    <property type="term" value="P:endosome organization"/>
    <property type="evidence" value="ECO:0007669"/>
    <property type="project" value="TreeGrafter"/>
</dbReference>
<accession>A0AAE0CBK3</accession>